<dbReference type="Proteomes" id="UP001139347">
    <property type="component" value="Unassembled WGS sequence"/>
</dbReference>
<dbReference type="InterPro" id="IPR003409">
    <property type="entry name" value="MORN"/>
</dbReference>
<gene>
    <name evidence="3" type="ORF">MUG84_24345</name>
</gene>
<evidence type="ECO:0008006" key="5">
    <source>
        <dbReference type="Google" id="ProtNLM"/>
    </source>
</evidence>
<name>A0A9X1WWG9_9BACL</name>
<dbReference type="PANTHER" id="PTHR43215">
    <property type="entry name" value="RADIAL SPOKE HEAD 1 HOMOLOG"/>
    <property type="match status" value="1"/>
</dbReference>
<keyword evidence="1" id="KW-0677">Repeat</keyword>
<evidence type="ECO:0000313" key="3">
    <source>
        <dbReference type="EMBL" id="MCJ8014818.1"/>
    </source>
</evidence>
<organism evidence="3 4">
    <name type="scientific">Paenibacillus mangrovi</name>
    <dbReference type="NCBI Taxonomy" id="2931978"/>
    <lineage>
        <taxon>Bacteria</taxon>
        <taxon>Bacillati</taxon>
        <taxon>Bacillota</taxon>
        <taxon>Bacilli</taxon>
        <taxon>Bacillales</taxon>
        <taxon>Paenibacillaceae</taxon>
        <taxon>Paenibacillus</taxon>
    </lineage>
</organism>
<sequence>MKKLTALSLSVALCASLATVSLVPASSIAHAAAAKEWVNISEQVQYYGEVKNGVPNGRGTMHWGDSKQYSGEFVNGKREGNGKYINEYVQEGEKHKVVYSGTWKQDKMEGQGTLTYKVTQEGDVVRSNEIQTGTFKNGVLQNGYDVIHALADPDYSFTYKNGSEKLEILGTNVGLKTSLKEGTLFSIDYRNGSIHKYYSVFPADTKSEQRKLNADLKYLRSIQNKLNPHLDEFERLSKQLPLK</sequence>
<proteinExistence type="predicted"/>
<keyword evidence="2" id="KW-0732">Signal</keyword>
<evidence type="ECO:0000313" key="4">
    <source>
        <dbReference type="Proteomes" id="UP001139347"/>
    </source>
</evidence>
<comment type="caution">
    <text evidence="3">The sequence shown here is derived from an EMBL/GenBank/DDBJ whole genome shotgun (WGS) entry which is preliminary data.</text>
</comment>
<reference evidence="3" key="1">
    <citation type="submission" date="2022-04" db="EMBL/GenBank/DDBJ databases">
        <title>Paenibacillus mangrovi sp. nov., a novel endophytic bacterium isolated from bark of Kandelia candel.</title>
        <authorList>
            <person name="Tuo L."/>
        </authorList>
    </citation>
    <scope>NUCLEOTIDE SEQUENCE</scope>
    <source>
        <strain evidence="3">KQZ6P-2</strain>
    </source>
</reference>
<dbReference type="SMART" id="SM00698">
    <property type="entry name" value="MORN"/>
    <property type="match status" value="3"/>
</dbReference>
<dbReference type="Pfam" id="PF02493">
    <property type="entry name" value="MORN"/>
    <property type="match status" value="3"/>
</dbReference>
<evidence type="ECO:0000256" key="1">
    <source>
        <dbReference type="ARBA" id="ARBA00022737"/>
    </source>
</evidence>
<dbReference type="AlphaFoldDB" id="A0A9X1WWG9"/>
<dbReference type="SUPFAM" id="SSF82185">
    <property type="entry name" value="Histone H3 K4-specific methyltransferase SET7/9 N-terminal domain"/>
    <property type="match status" value="1"/>
</dbReference>
<dbReference type="PANTHER" id="PTHR43215:SF14">
    <property type="entry name" value="RADIAL SPOKE HEAD 1 HOMOLOG"/>
    <property type="match status" value="1"/>
</dbReference>
<feature type="signal peptide" evidence="2">
    <location>
        <begin position="1"/>
        <end position="31"/>
    </location>
</feature>
<dbReference type="Gene3D" id="2.20.110.10">
    <property type="entry name" value="Histone H3 K4-specific methyltransferase SET7/9 N-terminal domain"/>
    <property type="match status" value="1"/>
</dbReference>
<dbReference type="RefSeq" id="WP_244730217.1">
    <property type="nucleotide sequence ID" value="NZ_JALIRP010000015.1"/>
</dbReference>
<protein>
    <recommendedName>
        <fullName evidence="5">MORN repeat protein</fullName>
    </recommendedName>
</protein>
<keyword evidence="4" id="KW-1185">Reference proteome</keyword>
<accession>A0A9X1WWG9</accession>
<dbReference type="EMBL" id="JALIRP010000015">
    <property type="protein sequence ID" value="MCJ8014818.1"/>
    <property type="molecule type" value="Genomic_DNA"/>
</dbReference>
<feature type="chain" id="PRO_5040966805" description="MORN repeat protein" evidence="2">
    <location>
        <begin position="32"/>
        <end position="243"/>
    </location>
</feature>
<evidence type="ECO:0000256" key="2">
    <source>
        <dbReference type="SAM" id="SignalP"/>
    </source>
</evidence>